<protein>
    <submittedName>
        <fullName evidence="2">Uncharacterized protein</fullName>
    </submittedName>
</protein>
<keyword evidence="1" id="KW-0175">Coiled coil</keyword>
<dbReference type="Proteomes" id="UP000186079">
    <property type="component" value="Unassembled WGS sequence"/>
</dbReference>
<organism evidence="2 3">
    <name type="scientific">Pseudomonas flexibilis</name>
    <dbReference type="NCBI Taxonomy" id="706570"/>
    <lineage>
        <taxon>Bacteria</taxon>
        <taxon>Pseudomonadati</taxon>
        <taxon>Pseudomonadota</taxon>
        <taxon>Gammaproteobacteria</taxon>
        <taxon>Pseudomonadales</taxon>
        <taxon>Pseudomonadaceae</taxon>
        <taxon>Pseudomonas</taxon>
    </lineage>
</organism>
<dbReference type="EMBL" id="FTMC01000006">
    <property type="protein sequence ID" value="SIQ41553.1"/>
    <property type="molecule type" value="Genomic_DNA"/>
</dbReference>
<evidence type="ECO:0000313" key="2">
    <source>
        <dbReference type="EMBL" id="SIQ41553.1"/>
    </source>
</evidence>
<accession>A0A1N6SK99</accession>
<evidence type="ECO:0000313" key="3">
    <source>
        <dbReference type="Proteomes" id="UP000186079"/>
    </source>
</evidence>
<feature type="coiled-coil region" evidence="1">
    <location>
        <begin position="2"/>
        <end position="54"/>
    </location>
</feature>
<dbReference type="AlphaFoldDB" id="A0A1N6SK99"/>
<name>A0A1N6SK99_9PSED</name>
<evidence type="ECO:0000256" key="1">
    <source>
        <dbReference type="SAM" id="Coils"/>
    </source>
</evidence>
<gene>
    <name evidence="2" type="ORF">SAMN05421672_10650</name>
</gene>
<proteinExistence type="predicted"/>
<sequence>MLEETLEQMEQLIGDLLAQNQQLLASQTELTEALAQIKEENDTLQLQVLEMEEKQGAVVARLQTMLQRAGKLTSVGQATGVGSVIASA</sequence>
<reference evidence="2 3" key="1">
    <citation type="submission" date="2017-01" db="EMBL/GenBank/DDBJ databases">
        <authorList>
            <person name="Mah S.A."/>
            <person name="Swanson W.J."/>
            <person name="Moy G.W."/>
            <person name="Vacquier V.D."/>
        </authorList>
    </citation>
    <scope>NUCLEOTIDE SEQUENCE [LARGE SCALE GENOMIC DNA]</scope>
    <source>
        <strain evidence="2 3">ATCC 29606</strain>
    </source>
</reference>